<comment type="caution">
    <text evidence="6">The sequence shown here is derived from an EMBL/GenBank/DDBJ whole genome shotgun (WGS) entry which is preliminary data.</text>
</comment>
<proteinExistence type="predicted"/>
<gene>
    <name evidence="6" type="ORF">IPN02_05525</name>
</gene>
<name>A0A936NBC4_9ACTN</name>
<sequence>MAWDGSQRLKPAGPPHRSPLRRLPTAVISILERLLGRDVAKVATDFYRGVPKWVVVWREEVSQLRVPPALLVAGLATGQHLIARHRAVRPASAVVAAVVSLASGWLLAGSVQEFRRQRTSVNPVDVAGARSLVIRGPNRLTRNPMYVGMAGLLIANAILRRSAVAVLPAAAFVLAIDRSQIRVEEDALAAEFGDEFERYCRSVPRWLDRRSVTWSTPSTNTSRRPVQYVQSGRTT</sequence>
<evidence type="ECO:0000256" key="1">
    <source>
        <dbReference type="ARBA" id="ARBA00004127"/>
    </source>
</evidence>
<organism evidence="6 7">
    <name type="scientific">Candidatus Neomicrothrix subdominans</name>
    <dbReference type="NCBI Taxonomy" id="2954438"/>
    <lineage>
        <taxon>Bacteria</taxon>
        <taxon>Bacillati</taxon>
        <taxon>Actinomycetota</taxon>
        <taxon>Acidimicrobiia</taxon>
        <taxon>Acidimicrobiales</taxon>
        <taxon>Microthrixaceae</taxon>
        <taxon>Candidatus Neomicrothrix</taxon>
    </lineage>
</organism>
<keyword evidence="4" id="KW-0472">Membrane</keyword>
<accession>A0A936NBC4</accession>
<dbReference type="Gene3D" id="1.20.120.1630">
    <property type="match status" value="1"/>
</dbReference>
<feature type="region of interest" description="Disordered" evidence="5">
    <location>
        <begin position="214"/>
        <end position="235"/>
    </location>
</feature>
<evidence type="ECO:0000256" key="3">
    <source>
        <dbReference type="ARBA" id="ARBA00022989"/>
    </source>
</evidence>
<reference evidence="6 7" key="1">
    <citation type="submission" date="2020-10" db="EMBL/GenBank/DDBJ databases">
        <title>Connecting structure to function with the recovery of over 1000 high-quality activated sludge metagenome-assembled genomes encoding full-length rRNA genes using long-read sequencing.</title>
        <authorList>
            <person name="Singleton C.M."/>
            <person name="Petriglieri F."/>
            <person name="Kristensen J.M."/>
            <person name="Kirkegaard R.H."/>
            <person name="Michaelsen T.Y."/>
            <person name="Andersen M.H."/>
            <person name="Karst S.M."/>
            <person name="Dueholm M.S."/>
            <person name="Nielsen P.H."/>
            <person name="Albertsen M."/>
        </authorList>
    </citation>
    <scope>NUCLEOTIDE SEQUENCE [LARGE SCALE GENOMIC DNA]</scope>
    <source>
        <strain evidence="6">Lyne_18-Q3-R50-59_MAXAC.006</strain>
    </source>
</reference>
<evidence type="ECO:0000313" key="6">
    <source>
        <dbReference type="EMBL" id="MBK9296318.1"/>
    </source>
</evidence>
<comment type="subcellular location">
    <subcellularLocation>
        <location evidence="1">Endomembrane system</location>
        <topology evidence="1">Multi-pass membrane protein</topology>
    </subcellularLocation>
</comment>
<dbReference type="Pfam" id="PF04191">
    <property type="entry name" value="PEMT"/>
    <property type="match status" value="1"/>
</dbReference>
<protein>
    <submittedName>
        <fullName evidence="6">Isoprenylcysteine carboxylmethyltransferase family protein</fullName>
    </submittedName>
</protein>
<dbReference type="EMBL" id="JADJZA010000001">
    <property type="protein sequence ID" value="MBK9296318.1"/>
    <property type="molecule type" value="Genomic_DNA"/>
</dbReference>
<keyword evidence="3" id="KW-1133">Transmembrane helix</keyword>
<dbReference type="Proteomes" id="UP000727993">
    <property type="component" value="Unassembled WGS sequence"/>
</dbReference>
<evidence type="ECO:0000256" key="4">
    <source>
        <dbReference type="ARBA" id="ARBA00023136"/>
    </source>
</evidence>
<evidence type="ECO:0000256" key="5">
    <source>
        <dbReference type="SAM" id="MobiDB-lite"/>
    </source>
</evidence>
<dbReference type="AlphaFoldDB" id="A0A936NBC4"/>
<dbReference type="InterPro" id="IPR007318">
    <property type="entry name" value="Phopholipid_MeTrfase"/>
</dbReference>
<feature type="region of interest" description="Disordered" evidence="5">
    <location>
        <begin position="1"/>
        <end position="20"/>
    </location>
</feature>
<dbReference type="GO" id="GO:0012505">
    <property type="term" value="C:endomembrane system"/>
    <property type="evidence" value="ECO:0007669"/>
    <property type="project" value="UniProtKB-SubCell"/>
</dbReference>
<evidence type="ECO:0000313" key="7">
    <source>
        <dbReference type="Proteomes" id="UP000727993"/>
    </source>
</evidence>
<evidence type="ECO:0000256" key="2">
    <source>
        <dbReference type="ARBA" id="ARBA00022692"/>
    </source>
</evidence>
<keyword evidence="2" id="KW-0812">Transmembrane</keyword>